<dbReference type="PROSITE" id="PS51754">
    <property type="entry name" value="OVATE"/>
    <property type="match status" value="1"/>
</dbReference>
<keyword evidence="9" id="KW-0436">Ligase</keyword>
<evidence type="ECO:0000256" key="7">
    <source>
        <dbReference type="SAM" id="MobiDB-lite"/>
    </source>
</evidence>
<dbReference type="Pfam" id="PF13724">
    <property type="entry name" value="DNA_binding_2"/>
    <property type="match status" value="1"/>
</dbReference>
<feature type="region of interest" description="Disordered" evidence="7">
    <location>
        <begin position="27"/>
        <end position="116"/>
    </location>
</feature>
<reference evidence="9" key="1">
    <citation type="submission" date="2019-08" db="EMBL/GenBank/DDBJ databases">
        <title>Reference gene set and small RNA set construction with multiple tissues from Davidia involucrata Baill.</title>
        <authorList>
            <person name="Yang H."/>
            <person name="Zhou C."/>
            <person name="Li G."/>
            <person name="Wang J."/>
            <person name="Gao P."/>
            <person name="Wang M."/>
            <person name="Wang R."/>
            <person name="Zhao Y."/>
        </authorList>
    </citation>
    <scope>NUCLEOTIDE SEQUENCE</scope>
    <source>
        <tissue evidence="9">Mixed with DoveR01_LX</tissue>
    </source>
</reference>
<feature type="compositionally biased region" description="Basic residues" evidence="7">
    <location>
        <begin position="27"/>
        <end position="39"/>
    </location>
</feature>
<gene>
    <name evidence="9" type="ORF">Din_037558</name>
</gene>
<dbReference type="InterPro" id="IPR006458">
    <property type="entry name" value="Ovate_C"/>
</dbReference>
<comment type="subcellular location">
    <subcellularLocation>
        <location evidence="1 6">Nucleus</location>
    </subcellularLocation>
</comment>
<evidence type="ECO:0000313" key="9">
    <source>
        <dbReference type="EMBL" id="MPA68117.1"/>
    </source>
</evidence>
<feature type="compositionally biased region" description="Basic and acidic residues" evidence="7">
    <location>
        <begin position="82"/>
        <end position="91"/>
    </location>
</feature>
<evidence type="ECO:0000256" key="4">
    <source>
        <dbReference type="ARBA" id="ARBA00023163"/>
    </source>
</evidence>
<feature type="compositionally biased region" description="Polar residues" evidence="7">
    <location>
        <begin position="40"/>
        <end position="66"/>
    </location>
</feature>
<keyword evidence="5 6" id="KW-0539">Nucleus</keyword>
<dbReference type="GO" id="GO:0003677">
    <property type="term" value="F:DNA binding"/>
    <property type="evidence" value="ECO:0007669"/>
    <property type="project" value="InterPro"/>
</dbReference>
<evidence type="ECO:0000256" key="5">
    <source>
        <dbReference type="ARBA" id="ARBA00023242"/>
    </source>
</evidence>
<dbReference type="GO" id="GO:0005634">
    <property type="term" value="C:nucleus"/>
    <property type="evidence" value="ECO:0007669"/>
    <property type="project" value="UniProtKB-SubCell"/>
</dbReference>
<evidence type="ECO:0000256" key="6">
    <source>
        <dbReference type="RuleBase" id="RU367028"/>
    </source>
</evidence>
<dbReference type="PANTHER" id="PTHR33057">
    <property type="entry name" value="TRANSCRIPTION REPRESSOR OFP7-RELATED"/>
    <property type="match status" value="1"/>
</dbReference>
<name>A0A5B7BGZ9_DAVIN</name>
<dbReference type="EMBL" id="GHES01037558">
    <property type="protein sequence ID" value="MPA68117.1"/>
    <property type="molecule type" value="Transcribed_RNA"/>
</dbReference>
<dbReference type="NCBIfam" id="TIGR01568">
    <property type="entry name" value="A_thal_3678"/>
    <property type="match status" value="1"/>
</dbReference>
<feature type="domain" description="OVATE" evidence="8">
    <location>
        <begin position="266"/>
        <end position="325"/>
    </location>
</feature>
<evidence type="ECO:0000259" key="8">
    <source>
        <dbReference type="PROSITE" id="PS51754"/>
    </source>
</evidence>
<keyword evidence="2 6" id="KW-0678">Repressor</keyword>
<evidence type="ECO:0000256" key="1">
    <source>
        <dbReference type="ARBA" id="ARBA00004123"/>
    </source>
</evidence>
<evidence type="ECO:0000256" key="2">
    <source>
        <dbReference type="ARBA" id="ARBA00022491"/>
    </source>
</evidence>
<sequence length="331" mass="37557">MGNYRFRLSDMIPNAWFYKLRDMSKTRTHNTSHPIKKKLPSTTTTSQKPHLSQPRQSYYYNTTTEPTRAEKFYNSPTNPKASDTHFPDSPRKSSKKTSKRKTIYKPSPRLVTSSVSTDCSSPETDFHYSPLSEFESDASDSFNKLASWSSSCSCRVSSSTTDIIIDMDEKSYTAKTEKLEGFDTISELELPPILTKPAKLEEREAYGSLSIKIVKEAKTSPLIRKSTGVKIRGNPPRIASKKIRRSASSSLSSKSQRKSFSMSFAIVKSSFDPQKDFQDSMVEMIVENNIRASKDLEELLACYLSLNSDEYHDLIVKAFEQIWFDMADLGM</sequence>
<organism evidence="9">
    <name type="scientific">Davidia involucrata</name>
    <name type="common">Dove tree</name>
    <dbReference type="NCBI Taxonomy" id="16924"/>
    <lineage>
        <taxon>Eukaryota</taxon>
        <taxon>Viridiplantae</taxon>
        <taxon>Streptophyta</taxon>
        <taxon>Embryophyta</taxon>
        <taxon>Tracheophyta</taxon>
        <taxon>Spermatophyta</taxon>
        <taxon>Magnoliopsida</taxon>
        <taxon>eudicotyledons</taxon>
        <taxon>Gunneridae</taxon>
        <taxon>Pentapetalae</taxon>
        <taxon>asterids</taxon>
        <taxon>Cornales</taxon>
        <taxon>Nyssaceae</taxon>
        <taxon>Davidia</taxon>
    </lineage>
</organism>
<dbReference type="InterPro" id="IPR025830">
    <property type="entry name" value="DNA_bnd_dom_ovate"/>
</dbReference>
<accession>A0A5B7BGZ9</accession>
<proteinExistence type="predicted"/>
<dbReference type="GO" id="GO:0016874">
    <property type="term" value="F:ligase activity"/>
    <property type="evidence" value="ECO:0007669"/>
    <property type="project" value="UniProtKB-KW"/>
</dbReference>
<dbReference type="AlphaFoldDB" id="A0A5B7BGZ9"/>
<dbReference type="GO" id="GO:0045892">
    <property type="term" value="P:negative regulation of DNA-templated transcription"/>
    <property type="evidence" value="ECO:0007669"/>
    <property type="project" value="UniProtKB-UniRule"/>
</dbReference>
<dbReference type="InterPro" id="IPR038933">
    <property type="entry name" value="Ovate"/>
</dbReference>
<dbReference type="Pfam" id="PF04844">
    <property type="entry name" value="Ovate"/>
    <property type="match status" value="1"/>
</dbReference>
<keyword evidence="3 6" id="KW-0805">Transcription regulation</keyword>
<comment type="function">
    <text evidence="6">Transcriptional repressor that regulates multiple aspects of plant growth and development.</text>
</comment>
<feature type="compositionally biased region" description="Basic residues" evidence="7">
    <location>
        <begin position="92"/>
        <end position="103"/>
    </location>
</feature>
<dbReference type="PANTHER" id="PTHR33057:SF128">
    <property type="entry name" value="TRANSCRIPTION REPRESSOR OFP3"/>
    <property type="match status" value="1"/>
</dbReference>
<protein>
    <recommendedName>
        <fullName evidence="6">Transcription repressor</fullName>
    </recommendedName>
    <alternativeName>
        <fullName evidence="6">Ovate family protein</fullName>
    </alternativeName>
</protein>
<keyword evidence="4 6" id="KW-0804">Transcription</keyword>
<evidence type="ECO:0000256" key="3">
    <source>
        <dbReference type="ARBA" id="ARBA00023015"/>
    </source>
</evidence>